<sequence>MVPLKQLCLGYSACTFNYRQSTTDGLPAYADWIEVFRKSIPTFKTHALTDEHVPLELRQAAADDFAARFNAALDALLSHPDSPAPGYPDSQPVNCYTLCKLREDCLHAAGLRDIFASVKAAENERALALLPGVLRELDELGAGPGGLRAQLELALRGVFAGNIFDLGAAASAQLHAEGGASAAAFAATRARLLPRPWAVDQME</sequence>
<gene>
    <name evidence="3" type="ORF">Agub_g9215</name>
</gene>
<organism evidence="3 4">
    <name type="scientific">Astrephomene gubernaculifera</name>
    <dbReference type="NCBI Taxonomy" id="47775"/>
    <lineage>
        <taxon>Eukaryota</taxon>
        <taxon>Viridiplantae</taxon>
        <taxon>Chlorophyta</taxon>
        <taxon>core chlorophytes</taxon>
        <taxon>Chlorophyceae</taxon>
        <taxon>CS clade</taxon>
        <taxon>Chlamydomonadales</taxon>
        <taxon>Astrephomenaceae</taxon>
        <taxon>Astrephomene</taxon>
    </lineage>
</organism>
<accession>A0AAD3DT13</accession>
<evidence type="ECO:0000256" key="1">
    <source>
        <dbReference type="ARBA" id="ARBA00001967"/>
    </source>
</evidence>
<name>A0AAD3DT13_9CHLO</name>
<dbReference type="Gene3D" id="1.10.285.20">
    <property type="entry name" value="Uncharacterised protein PF01937, DUF89, domain 2"/>
    <property type="match status" value="1"/>
</dbReference>
<dbReference type="InterPro" id="IPR036075">
    <property type="entry name" value="ARMT-1-like_metal-bd_sf"/>
</dbReference>
<comment type="cofactor">
    <cofactor evidence="1">
        <name>Ni(2+)</name>
        <dbReference type="ChEBI" id="CHEBI:49786"/>
    </cofactor>
</comment>
<dbReference type="EMBL" id="BMAR01000018">
    <property type="protein sequence ID" value="GFR47486.1"/>
    <property type="molecule type" value="Genomic_DNA"/>
</dbReference>
<dbReference type="AlphaFoldDB" id="A0AAD3DT13"/>
<dbReference type="InterPro" id="IPR002791">
    <property type="entry name" value="ARMT1-like_metal-bd"/>
</dbReference>
<evidence type="ECO:0000313" key="3">
    <source>
        <dbReference type="EMBL" id="GFR47486.1"/>
    </source>
</evidence>
<dbReference type="Gene3D" id="1.20.1700.10">
    <property type="entry name" value="AF1104-like"/>
    <property type="match status" value="1"/>
</dbReference>
<dbReference type="FunFam" id="1.20.1700.10:FF:000003">
    <property type="entry name" value="Pantothenate kinase 4"/>
    <property type="match status" value="1"/>
</dbReference>
<feature type="non-terminal residue" evidence="3">
    <location>
        <position position="203"/>
    </location>
</feature>
<protein>
    <recommendedName>
        <fullName evidence="2">Damage-control phosphatase ARMT1-like metal-binding domain-containing protein</fullName>
    </recommendedName>
</protein>
<reference evidence="3 4" key="1">
    <citation type="journal article" date="2021" name="Sci. Rep.">
        <title>Genome sequencing of the multicellular alga Astrephomene provides insights into convergent evolution of germ-soma differentiation.</title>
        <authorList>
            <person name="Yamashita S."/>
            <person name="Yamamoto K."/>
            <person name="Matsuzaki R."/>
            <person name="Suzuki S."/>
            <person name="Yamaguchi H."/>
            <person name="Hirooka S."/>
            <person name="Minakuchi Y."/>
            <person name="Miyagishima S."/>
            <person name="Kawachi M."/>
            <person name="Toyoda A."/>
            <person name="Nozaki H."/>
        </authorList>
    </citation>
    <scope>NUCLEOTIDE SEQUENCE [LARGE SCALE GENOMIC DNA]</scope>
    <source>
        <strain evidence="3 4">NIES-4017</strain>
    </source>
</reference>
<dbReference type="SUPFAM" id="SSF111321">
    <property type="entry name" value="AF1104-like"/>
    <property type="match status" value="1"/>
</dbReference>
<dbReference type="Proteomes" id="UP001054857">
    <property type="component" value="Unassembled WGS sequence"/>
</dbReference>
<proteinExistence type="predicted"/>
<keyword evidence="4" id="KW-1185">Reference proteome</keyword>
<comment type="caution">
    <text evidence="3">The sequence shown here is derived from an EMBL/GenBank/DDBJ whole genome shotgun (WGS) entry which is preliminary data.</text>
</comment>
<dbReference type="Pfam" id="PF01937">
    <property type="entry name" value="ARMT1-like_dom"/>
    <property type="match status" value="1"/>
</dbReference>
<feature type="domain" description="Damage-control phosphatase ARMT1-like metal-binding" evidence="2">
    <location>
        <begin position="37"/>
        <end position="177"/>
    </location>
</feature>
<evidence type="ECO:0000313" key="4">
    <source>
        <dbReference type="Proteomes" id="UP001054857"/>
    </source>
</evidence>
<dbReference type="InterPro" id="IPR035073">
    <property type="entry name" value="At2g17340_3_helix_bundle"/>
</dbReference>
<evidence type="ECO:0000259" key="2">
    <source>
        <dbReference type="Pfam" id="PF01937"/>
    </source>
</evidence>